<keyword evidence="2" id="KW-0805">Transcription regulation</keyword>
<feature type="compositionally biased region" description="Pro residues" evidence="6">
    <location>
        <begin position="377"/>
        <end position="389"/>
    </location>
</feature>
<organism evidence="8 9">
    <name type="scientific">Streptosporangium carneum</name>
    <dbReference type="NCBI Taxonomy" id="47481"/>
    <lineage>
        <taxon>Bacteria</taxon>
        <taxon>Bacillati</taxon>
        <taxon>Actinomycetota</taxon>
        <taxon>Actinomycetes</taxon>
        <taxon>Streptosporangiales</taxon>
        <taxon>Streptosporangiaceae</taxon>
        <taxon>Streptosporangium</taxon>
    </lineage>
</organism>
<reference evidence="8" key="2">
    <citation type="submission" date="2023-01" db="EMBL/GenBank/DDBJ databases">
        <authorList>
            <person name="Sun Q."/>
            <person name="Evtushenko L."/>
        </authorList>
    </citation>
    <scope>NUCLEOTIDE SEQUENCE</scope>
    <source>
        <strain evidence="8">VKM Ac-2007</strain>
    </source>
</reference>
<dbReference type="GO" id="GO:0006352">
    <property type="term" value="P:DNA-templated transcription initiation"/>
    <property type="evidence" value="ECO:0007669"/>
    <property type="project" value="InterPro"/>
</dbReference>
<reference evidence="8" key="1">
    <citation type="journal article" date="2014" name="Int. J. Syst. Evol. Microbiol.">
        <title>Complete genome sequence of Corynebacterium casei LMG S-19264T (=DSM 44701T), isolated from a smear-ripened cheese.</title>
        <authorList>
            <consortium name="US DOE Joint Genome Institute (JGI-PGF)"/>
            <person name="Walter F."/>
            <person name="Albersmeier A."/>
            <person name="Kalinowski J."/>
            <person name="Ruckert C."/>
        </authorList>
    </citation>
    <scope>NUCLEOTIDE SEQUENCE</scope>
    <source>
        <strain evidence="8">VKM Ac-2007</strain>
    </source>
</reference>
<feature type="compositionally biased region" description="Pro residues" evidence="6">
    <location>
        <begin position="351"/>
        <end position="366"/>
    </location>
</feature>
<dbReference type="SUPFAM" id="SSF88659">
    <property type="entry name" value="Sigma3 and sigma4 domains of RNA polymerase sigma factors"/>
    <property type="match status" value="1"/>
</dbReference>
<accession>A0A9W6MGA7</accession>
<feature type="region of interest" description="Disordered" evidence="6">
    <location>
        <begin position="89"/>
        <end position="117"/>
    </location>
</feature>
<dbReference type="Pfam" id="PF04542">
    <property type="entry name" value="Sigma70_r2"/>
    <property type="match status" value="1"/>
</dbReference>
<protein>
    <recommendedName>
        <fullName evidence="7">RNA polymerase sigma-70 region 2 domain-containing protein</fullName>
    </recommendedName>
</protein>
<feature type="compositionally biased region" description="Polar residues" evidence="6">
    <location>
        <begin position="90"/>
        <end position="100"/>
    </location>
</feature>
<dbReference type="InterPro" id="IPR013325">
    <property type="entry name" value="RNA_pol_sigma_r2"/>
</dbReference>
<evidence type="ECO:0000313" key="8">
    <source>
        <dbReference type="EMBL" id="GLK13539.1"/>
    </source>
</evidence>
<feature type="region of interest" description="Disordered" evidence="6">
    <location>
        <begin position="341"/>
        <end position="445"/>
    </location>
</feature>
<dbReference type="SUPFAM" id="SSF88946">
    <property type="entry name" value="Sigma2 domain of RNA polymerase sigma factors"/>
    <property type="match status" value="1"/>
</dbReference>
<dbReference type="GO" id="GO:0003677">
    <property type="term" value="F:DNA binding"/>
    <property type="evidence" value="ECO:0007669"/>
    <property type="project" value="UniProtKB-KW"/>
</dbReference>
<dbReference type="Gene3D" id="1.10.1740.10">
    <property type="match status" value="1"/>
</dbReference>
<evidence type="ECO:0000256" key="1">
    <source>
        <dbReference type="ARBA" id="ARBA00010641"/>
    </source>
</evidence>
<dbReference type="AlphaFoldDB" id="A0A9W6MGA7"/>
<feature type="compositionally biased region" description="Low complexity" evidence="6">
    <location>
        <begin position="507"/>
        <end position="526"/>
    </location>
</feature>
<dbReference type="Proteomes" id="UP001143474">
    <property type="component" value="Unassembled WGS sequence"/>
</dbReference>
<dbReference type="InterPro" id="IPR013324">
    <property type="entry name" value="RNA_pol_sigma_r3/r4-like"/>
</dbReference>
<dbReference type="InterPro" id="IPR007627">
    <property type="entry name" value="RNA_pol_sigma70_r2"/>
</dbReference>
<dbReference type="InterPro" id="IPR036388">
    <property type="entry name" value="WH-like_DNA-bd_sf"/>
</dbReference>
<gene>
    <name evidence="8" type="ORF">GCM10017600_69500</name>
</gene>
<name>A0A9W6MGA7_9ACTN</name>
<evidence type="ECO:0000256" key="5">
    <source>
        <dbReference type="ARBA" id="ARBA00023163"/>
    </source>
</evidence>
<keyword evidence="4" id="KW-0238">DNA-binding</keyword>
<evidence type="ECO:0000256" key="3">
    <source>
        <dbReference type="ARBA" id="ARBA00023082"/>
    </source>
</evidence>
<evidence type="ECO:0000259" key="7">
    <source>
        <dbReference type="Pfam" id="PF04542"/>
    </source>
</evidence>
<sequence length="557" mass="57891">MPAWPAVGRTDDRHLVEALRRGDAEASRDLYDSYAERLHDYAVSLLGDRDAAAAVHDALVAAHELVDRLRERDRLRPWLYALVRARCGNRSPSGSPTSAADRTPAPRDHDDPGEGELGGLVREALAELDGRDRQALELSLRHELTAGEVGLVLGLTSRQATAAATRAREHLENSAAAVVLARVGRAHCPDLSAMVDSWEGPLTTMLRRRLSSHIGRCEVCAELRDRHVSATGLLDMAPPALPPLSLRRQVVETCVNPDSAETRALIAAVGDRLDRAGFPVAAKGRSGTRRRSARRAASEPRRRPARRAKSAIVAAVCVLAVTAAAVVAAGHDVASRGDVLAEAAPGGSPSLVPPVSPSSEPEPGPDPALGADEEQGPPEPPAGPLPTPTPSRNGDGDSDSDGDRGGDGRAGATAPAPTKPSATRRPTAARPRVTRTPAAPPAAARLAVSCPTEIEQGSGQIRLTAHNAVISWSATTTGGLAVHPRRGRLRAGAMGVIWVTASDPEESGSGRVSFAAAGGGSSCAISWESPAPQASEPAGDPPPEPTASPLETADPES</sequence>
<evidence type="ECO:0000313" key="9">
    <source>
        <dbReference type="Proteomes" id="UP001143474"/>
    </source>
</evidence>
<feature type="region of interest" description="Disordered" evidence="6">
    <location>
        <begin position="279"/>
        <end position="307"/>
    </location>
</feature>
<evidence type="ECO:0000256" key="2">
    <source>
        <dbReference type="ARBA" id="ARBA00023015"/>
    </source>
</evidence>
<comment type="similarity">
    <text evidence="1">Belongs to the sigma-70 factor family. ECF subfamily.</text>
</comment>
<dbReference type="GO" id="GO:0016987">
    <property type="term" value="F:sigma factor activity"/>
    <property type="evidence" value="ECO:0007669"/>
    <property type="project" value="UniProtKB-KW"/>
</dbReference>
<evidence type="ECO:0000256" key="4">
    <source>
        <dbReference type="ARBA" id="ARBA00023125"/>
    </source>
</evidence>
<keyword evidence="9" id="KW-1185">Reference proteome</keyword>
<dbReference type="RefSeq" id="WP_271221818.1">
    <property type="nucleotide sequence ID" value="NZ_BSEV01000023.1"/>
</dbReference>
<dbReference type="InterPro" id="IPR039425">
    <property type="entry name" value="RNA_pol_sigma-70-like"/>
</dbReference>
<dbReference type="Gene3D" id="1.10.10.10">
    <property type="entry name" value="Winged helix-like DNA-binding domain superfamily/Winged helix DNA-binding domain"/>
    <property type="match status" value="1"/>
</dbReference>
<keyword evidence="5" id="KW-0804">Transcription</keyword>
<feature type="domain" description="RNA polymerase sigma-70 region 2" evidence="7">
    <location>
        <begin position="30"/>
        <end position="87"/>
    </location>
</feature>
<keyword evidence="3" id="KW-0731">Sigma factor</keyword>
<feature type="region of interest" description="Disordered" evidence="6">
    <location>
        <begin position="503"/>
        <end position="557"/>
    </location>
</feature>
<dbReference type="PANTHER" id="PTHR43133">
    <property type="entry name" value="RNA POLYMERASE ECF-TYPE SIGMA FACTO"/>
    <property type="match status" value="1"/>
</dbReference>
<dbReference type="EMBL" id="BSEV01000023">
    <property type="protein sequence ID" value="GLK13539.1"/>
    <property type="molecule type" value="Genomic_DNA"/>
</dbReference>
<evidence type="ECO:0000256" key="6">
    <source>
        <dbReference type="SAM" id="MobiDB-lite"/>
    </source>
</evidence>
<comment type="caution">
    <text evidence="8">The sequence shown here is derived from an EMBL/GenBank/DDBJ whole genome shotgun (WGS) entry which is preliminary data.</text>
</comment>
<feature type="compositionally biased region" description="Low complexity" evidence="6">
    <location>
        <begin position="410"/>
        <end position="445"/>
    </location>
</feature>
<dbReference type="PANTHER" id="PTHR43133:SF8">
    <property type="entry name" value="RNA POLYMERASE SIGMA FACTOR HI_1459-RELATED"/>
    <property type="match status" value="1"/>
</dbReference>
<proteinExistence type="inferred from homology"/>